<dbReference type="EnsemblBacteria" id="AAM05577">
    <property type="protein sequence ID" value="AAM05577"/>
    <property type="gene ID" value="MA_2180"/>
</dbReference>
<evidence type="ECO:0000256" key="6">
    <source>
        <dbReference type="SAM" id="Phobius"/>
    </source>
</evidence>
<dbReference type="Pfam" id="PF01943">
    <property type="entry name" value="Polysacc_synt"/>
    <property type="match status" value="1"/>
</dbReference>
<evidence type="ECO:0000256" key="3">
    <source>
        <dbReference type="ARBA" id="ARBA00022692"/>
    </source>
</evidence>
<evidence type="ECO:0000256" key="5">
    <source>
        <dbReference type="ARBA" id="ARBA00023136"/>
    </source>
</evidence>
<keyword evidence="2" id="KW-1003">Cell membrane</keyword>
<dbReference type="CDD" id="cd13128">
    <property type="entry name" value="MATE_Wzx_like"/>
    <property type="match status" value="1"/>
</dbReference>
<dbReference type="PANTHER" id="PTHR30250:SF27">
    <property type="entry name" value="POLYSACCHARIDE BIOSYNTHESIS PROTEIN"/>
    <property type="match status" value="1"/>
</dbReference>
<dbReference type="InterPro" id="IPR050833">
    <property type="entry name" value="Poly_Biosynth_Transport"/>
</dbReference>
<sequence>MMFLSEIKKFVSDVGITFVSSALCMFLGFPITVLLGRYLGASDLGLYRMVNTIFGTLMLFATIGIPASVIKYVAEFRDNEEKLREIISASLITSILLGLFSFSFIYINAGIFADLFNMPELTGLLKILAFAFPFSIISNTLLGLLNGLREMTKNACVSIIQSASLLIFTFLLVFKCGVNGAVIGIVLSSVLTTILLVFIQQISKLTFSNIYGTIVQIIDFGSKTVLSNAINLINYQADTLMIGYFMTKMDVGVYSVAIMFAKLIWILPDSLQRITFPLISEYHAKKMSDSIKQVVEKCMKYSCLFLIFISTFFIFWGEEVIDLIFGNEFEGSYFPLIILLIGTLFYGITKSVGSIFASIGKVSLVYKIPLVSAVLNIILNSMLIPLYGINGAALATTISLLVSVTLMIHFMEKLIDIKIDYFWYLKVLFLSGIIVCLYLILKNLINDMLLESVLMILELILFIVLFIDARDKNKIFQLFCVQVN</sequence>
<evidence type="ECO:0000256" key="2">
    <source>
        <dbReference type="ARBA" id="ARBA00022475"/>
    </source>
</evidence>
<dbReference type="HOGENOM" id="CLU_022017_5_2_2"/>
<feature type="transmembrane region" description="Helical" evidence="6">
    <location>
        <begin position="127"/>
        <end position="148"/>
    </location>
</feature>
<feature type="transmembrane region" description="Helical" evidence="6">
    <location>
        <begin position="392"/>
        <end position="411"/>
    </location>
</feature>
<comment type="subcellular location">
    <subcellularLocation>
        <location evidence="1">Cell membrane</location>
        <topology evidence="1">Multi-pass membrane protein</topology>
    </subcellularLocation>
</comment>
<feature type="transmembrane region" description="Helical" evidence="6">
    <location>
        <begin position="298"/>
        <end position="316"/>
    </location>
</feature>
<keyword evidence="5 6" id="KW-0472">Membrane</keyword>
<evidence type="ECO:0000313" key="8">
    <source>
        <dbReference type="Proteomes" id="UP000002487"/>
    </source>
</evidence>
<feature type="transmembrane region" description="Helical" evidence="6">
    <location>
        <begin position="180"/>
        <end position="199"/>
    </location>
</feature>
<dbReference type="EMBL" id="AE010299">
    <property type="protein sequence ID" value="AAM05577.1"/>
    <property type="molecule type" value="Genomic_DNA"/>
</dbReference>
<keyword evidence="4 6" id="KW-1133">Transmembrane helix</keyword>
<evidence type="ECO:0000256" key="1">
    <source>
        <dbReference type="ARBA" id="ARBA00004651"/>
    </source>
</evidence>
<evidence type="ECO:0000313" key="7">
    <source>
        <dbReference type="EMBL" id="AAM05577.1"/>
    </source>
</evidence>
<keyword evidence="3 6" id="KW-0812">Transmembrane</keyword>
<dbReference type="PANTHER" id="PTHR30250">
    <property type="entry name" value="PST FAMILY PREDICTED COLANIC ACID TRANSPORTER"/>
    <property type="match status" value="1"/>
</dbReference>
<feature type="transmembrane region" description="Helical" evidence="6">
    <location>
        <begin position="364"/>
        <end position="386"/>
    </location>
</feature>
<feature type="transmembrane region" description="Helical" evidence="6">
    <location>
        <begin position="155"/>
        <end position="174"/>
    </location>
</feature>
<organism evidence="7 8">
    <name type="scientific">Methanosarcina acetivorans (strain ATCC 35395 / DSM 2834 / JCM 12185 / C2A)</name>
    <dbReference type="NCBI Taxonomy" id="188937"/>
    <lineage>
        <taxon>Archaea</taxon>
        <taxon>Methanobacteriati</taxon>
        <taxon>Methanobacteriota</taxon>
        <taxon>Stenosarchaea group</taxon>
        <taxon>Methanomicrobia</taxon>
        <taxon>Methanosarcinales</taxon>
        <taxon>Methanosarcinaceae</taxon>
        <taxon>Methanosarcina</taxon>
    </lineage>
</organism>
<name>Q8TNU8_METAC</name>
<dbReference type="PhylomeDB" id="Q8TNU8"/>
<dbReference type="InterPro" id="IPR002797">
    <property type="entry name" value="Polysacc_synth"/>
</dbReference>
<feature type="transmembrane region" description="Helical" evidence="6">
    <location>
        <begin position="423"/>
        <end position="441"/>
    </location>
</feature>
<protein>
    <submittedName>
        <fullName evidence="7">Polysaccharide biosynthesis protein</fullName>
    </submittedName>
</protein>
<dbReference type="KEGG" id="mac:MA_2180"/>
<feature type="transmembrane region" description="Helical" evidence="6">
    <location>
        <begin position="453"/>
        <end position="469"/>
    </location>
</feature>
<feature type="transmembrane region" description="Helical" evidence="6">
    <location>
        <begin position="12"/>
        <end position="33"/>
    </location>
</feature>
<dbReference type="InParanoid" id="Q8TNU8"/>
<accession>Q8TNU8</accession>
<feature type="transmembrane region" description="Helical" evidence="6">
    <location>
        <begin position="336"/>
        <end position="357"/>
    </location>
</feature>
<dbReference type="Proteomes" id="UP000002487">
    <property type="component" value="Chromosome"/>
</dbReference>
<feature type="transmembrane region" description="Helical" evidence="6">
    <location>
        <begin position="86"/>
        <end position="107"/>
    </location>
</feature>
<proteinExistence type="predicted"/>
<dbReference type="AlphaFoldDB" id="Q8TNU8"/>
<reference evidence="7 8" key="1">
    <citation type="journal article" date="2002" name="Genome Res.">
        <title>The genome of Methanosarcina acetivorans reveals extensive metabolic and physiological diversity.</title>
        <authorList>
            <person name="Galagan J.E."/>
            <person name="Nusbaum C."/>
            <person name="Roy A."/>
            <person name="Endrizzi M.G."/>
            <person name="Macdonald P."/>
            <person name="FitzHugh W."/>
            <person name="Calvo S."/>
            <person name="Engels R."/>
            <person name="Smirnov S."/>
            <person name="Atnoor D."/>
            <person name="Brown A."/>
            <person name="Allen N."/>
            <person name="Naylor J."/>
            <person name="Stange-Thomann N."/>
            <person name="DeArellano K."/>
            <person name="Johnson R."/>
            <person name="Linton L."/>
            <person name="McEwan P."/>
            <person name="McKernan K."/>
            <person name="Talamas J."/>
            <person name="Tirrell A."/>
            <person name="Ye W."/>
            <person name="Zimmer A."/>
            <person name="Barber R.D."/>
            <person name="Cann I."/>
            <person name="Graham D.E."/>
            <person name="Grahame D.A."/>
            <person name="Guss A."/>
            <person name="Hedderich R."/>
            <person name="Ingram-Smith C."/>
            <person name="Kuettner C.H."/>
            <person name="Krzycki J.A."/>
            <person name="Leigh J.A."/>
            <person name="Li W."/>
            <person name="Liu J."/>
            <person name="Mukhopadhyay B."/>
            <person name="Reeve J.N."/>
            <person name="Smith K."/>
            <person name="Springer T.A."/>
            <person name="Umayam L.A."/>
            <person name="White O."/>
            <person name="White R.H."/>
            <person name="de Macario E.C."/>
            <person name="Ferry J.G."/>
            <person name="Jarrell K.F."/>
            <person name="Jing H."/>
            <person name="Macario A.J.L."/>
            <person name="Paulsen I."/>
            <person name="Pritchett M."/>
            <person name="Sowers K.R."/>
            <person name="Swanson R.V."/>
            <person name="Zinder S.H."/>
            <person name="Lander E."/>
            <person name="Metcalf W.W."/>
            <person name="Birren B."/>
        </authorList>
    </citation>
    <scope>NUCLEOTIDE SEQUENCE [LARGE SCALE GENOMIC DNA]</scope>
    <source>
        <strain evidence="8">ATCC 35395 / DSM 2834 / JCM 12185 / C2A</strain>
    </source>
</reference>
<dbReference type="STRING" id="188937.MA_2180"/>
<feature type="transmembrane region" description="Helical" evidence="6">
    <location>
        <begin position="53"/>
        <end position="74"/>
    </location>
</feature>
<gene>
    <name evidence="7" type="ordered locus">MA_2180</name>
</gene>
<dbReference type="GO" id="GO:0005886">
    <property type="term" value="C:plasma membrane"/>
    <property type="evidence" value="ECO:0000318"/>
    <property type="project" value="GO_Central"/>
</dbReference>
<evidence type="ECO:0000256" key="4">
    <source>
        <dbReference type="ARBA" id="ARBA00022989"/>
    </source>
</evidence>
<keyword evidence="8" id="KW-1185">Reference proteome</keyword>